<dbReference type="PANTHER" id="PTHR24421">
    <property type="entry name" value="NITRATE/NITRITE SENSOR PROTEIN NARX-RELATED"/>
    <property type="match status" value="1"/>
</dbReference>
<name>A0A2T0SRS0_9PSEU</name>
<evidence type="ECO:0000259" key="6">
    <source>
        <dbReference type="Pfam" id="PF07730"/>
    </source>
</evidence>
<dbReference type="GO" id="GO:0016020">
    <property type="term" value="C:membrane"/>
    <property type="evidence" value="ECO:0007669"/>
    <property type="project" value="InterPro"/>
</dbReference>
<dbReference type="Gene3D" id="1.20.5.1930">
    <property type="match status" value="1"/>
</dbReference>
<dbReference type="EMBL" id="PVTF01000012">
    <property type="protein sequence ID" value="PRY36115.1"/>
    <property type="molecule type" value="Genomic_DNA"/>
</dbReference>
<dbReference type="Pfam" id="PF07730">
    <property type="entry name" value="HisKA_3"/>
    <property type="match status" value="1"/>
</dbReference>
<keyword evidence="8" id="KW-1185">Reference proteome</keyword>
<dbReference type="GO" id="GO:0000155">
    <property type="term" value="F:phosphorelay sensor kinase activity"/>
    <property type="evidence" value="ECO:0007669"/>
    <property type="project" value="InterPro"/>
</dbReference>
<feature type="transmembrane region" description="Helical" evidence="5">
    <location>
        <begin position="48"/>
        <end position="70"/>
    </location>
</feature>
<dbReference type="GO" id="GO:0046983">
    <property type="term" value="F:protein dimerization activity"/>
    <property type="evidence" value="ECO:0007669"/>
    <property type="project" value="InterPro"/>
</dbReference>
<evidence type="ECO:0000313" key="7">
    <source>
        <dbReference type="EMBL" id="PRY36115.1"/>
    </source>
</evidence>
<accession>A0A2T0SRS0</accession>
<gene>
    <name evidence="7" type="ORF">CLV43_11239</name>
</gene>
<evidence type="ECO:0000313" key="8">
    <source>
        <dbReference type="Proteomes" id="UP000239494"/>
    </source>
</evidence>
<reference evidence="7 8" key="1">
    <citation type="submission" date="2018-03" db="EMBL/GenBank/DDBJ databases">
        <title>Genomic Encyclopedia of Archaeal and Bacterial Type Strains, Phase II (KMG-II): from individual species to whole genera.</title>
        <authorList>
            <person name="Goeker M."/>
        </authorList>
    </citation>
    <scope>NUCLEOTIDE SEQUENCE [LARGE SCALE GENOMIC DNA]</scope>
    <source>
        <strain evidence="7 8">DSM 44720</strain>
    </source>
</reference>
<evidence type="ECO:0000256" key="2">
    <source>
        <dbReference type="ARBA" id="ARBA00022777"/>
    </source>
</evidence>
<dbReference type="Gene3D" id="3.30.565.10">
    <property type="entry name" value="Histidine kinase-like ATPase, C-terminal domain"/>
    <property type="match status" value="1"/>
</dbReference>
<keyword evidence="3" id="KW-0902">Two-component regulatory system</keyword>
<dbReference type="Proteomes" id="UP000239494">
    <property type="component" value="Unassembled WGS sequence"/>
</dbReference>
<feature type="domain" description="Signal transduction histidine kinase subgroup 3 dimerisation and phosphoacceptor" evidence="6">
    <location>
        <begin position="185"/>
        <end position="253"/>
    </location>
</feature>
<comment type="caution">
    <text evidence="7">The sequence shown here is derived from an EMBL/GenBank/DDBJ whole genome shotgun (WGS) entry which is preliminary data.</text>
</comment>
<keyword evidence="1" id="KW-0808">Transferase</keyword>
<feature type="region of interest" description="Disordered" evidence="4">
    <location>
        <begin position="320"/>
        <end position="339"/>
    </location>
</feature>
<organism evidence="7 8">
    <name type="scientific">Umezawaea tangerina</name>
    <dbReference type="NCBI Taxonomy" id="84725"/>
    <lineage>
        <taxon>Bacteria</taxon>
        <taxon>Bacillati</taxon>
        <taxon>Actinomycetota</taxon>
        <taxon>Actinomycetes</taxon>
        <taxon>Pseudonocardiales</taxon>
        <taxon>Pseudonocardiaceae</taxon>
        <taxon>Umezawaea</taxon>
    </lineage>
</organism>
<keyword evidence="5" id="KW-0472">Membrane</keyword>
<dbReference type="InterPro" id="IPR011712">
    <property type="entry name" value="Sig_transdc_His_kin_sub3_dim/P"/>
</dbReference>
<evidence type="ECO:0000256" key="1">
    <source>
        <dbReference type="ARBA" id="ARBA00022679"/>
    </source>
</evidence>
<dbReference type="CDD" id="cd16917">
    <property type="entry name" value="HATPase_UhpB-NarQ-NarX-like"/>
    <property type="match status" value="1"/>
</dbReference>
<dbReference type="InterPro" id="IPR050482">
    <property type="entry name" value="Sensor_HK_TwoCompSys"/>
</dbReference>
<feature type="transmembrane region" description="Helical" evidence="5">
    <location>
        <begin position="18"/>
        <end position="39"/>
    </location>
</feature>
<feature type="transmembrane region" description="Helical" evidence="5">
    <location>
        <begin position="82"/>
        <end position="106"/>
    </location>
</feature>
<sequence>MTGVARAAEGMWRGGSRWVLVGLLFLGLYIPFIVYGVVVDDQPLWRKVLLVTGLVVYSLGWLAMPFLVWVDKPVRTRVVGSLALTAVGLAVVAGLGLGSSGLMVYVMSATAMILPFVPAVVIDGSVLVLLVAASFLFGEVGSDFDQFGTLLSVSFGMTFMGRMLRANAELRKARDEIAALAVAEERNRLGRDLHDILGHSLTTITVKAGLARRVLESSGDVGRALEEVREVEELGRQALGDVRATVSGYRQVSLSTEVVGARAALRAAGVEPDLPHAVDNVRPELQEVFGYVVREGVTNVLRHSRATRCEVRLGDTWLEMRDDGRGEGDTPSGSGLTGLAERLRGVGGRLAAGPLPDGGYLLRAEVA</sequence>
<keyword evidence="5" id="KW-1133">Transmembrane helix</keyword>
<proteinExistence type="predicted"/>
<evidence type="ECO:0000256" key="4">
    <source>
        <dbReference type="SAM" id="MobiDB-lite"/>
    </source>
</evidence>
<feature type="transmembrane region" description="Helical" evidence="5">
    <location>
        <begin position="113"/>
        <end position="135"/>
    </location>
</feature>
<keyword evidence="5" id="KW-0812">Transmembrane</keyword>
<protein>
    <submittedName>
        <fullName evidence="7">Two-component system sensor histidine kinase DesK</fullName>
    </submittedName>
</protein>
<dbReference type="AlphaFoldDB" id="A0A2T0SRS0"/>
<dbReference type="InterPro" id="IPR036890">
    <property type="entry name" value="HATPase_C_sf"/>
</dbReference>
<evidence type="ECO:0000256" key="5">
    <source>
        <dbReference type="SAM" id="Phobius"/>
    </source>
</evidence>
<dbReference type="PANTHER" id="PTHR24421:SF63">
    <property type="entry name" value="SENSOR HISTIDINE KINASE DESK"/>
    <property type="match status" value="1"/>
</dbReference>
<evidence type="ECO:0000256" key="3">
    <source>
        <dbReference type="ARBA" id="ARBA00023012"/>
    </source>
</evidence>
<keyword evidence="2 7" id="KW-0418">Kinase</keyword>